<evidence type="ECO:0000259" key="2">
    <source>
        <dbReference type="Pfam" id="PF11412"/>
    </source>
</evidence>
<dbReference type="Proteomes" id="UP000306575">
    <property type="component" value="Unassembled WGS sequence"/>
</dbReference>
<dbReference type="EMBL" id="SULI01000001">
    <property type="protein sequence ID" value="TKZ22329.1"/>
    <property type="molecule type" value="Genomic_DNA"/>
</dbReference>
<keyword evidence="4" id="KW-1185">Reference proteome</keyword>
<keyword evidence="1" id="KW-0732">Signal</keyword>
<organism evidence="3 4">
    <name type="scientific">Shimia litoralis</name>
    <dbReference type="NCBI Taxonomy" id="420403"/>
    <lineage>
        <taxon>Bacteria</taxon>
        <taxon>Pseudomonadati</taxon>
        <taxon>Pseudomonadota</taxon>
        <taxon>Alphaproteobacteria</taxon>
        <taxon>Rhodobacterales</taxon>
        <taxon>Roseobacteraceae</taxon>
    </lineage>
</organism>
<evidence type="ECO:0000256" key="1">
    <source>
        <dbReference type="SAM" id="SignalP"/>
    </source>
</evidence>
<comment type="caution">
    <text evidence="3">The sequence shown here is derived from an EMBL/GenBank/DDBJ whole genome shotgun (WGS) entry which is preliminary data.</text>
</comment>
<dbReference type="OrthoDB" id="9811036at2"/>
<protein>
    <recommendedName>
        <fullName evidence="2">Thiol:disulfide interchange protein DsbD N-terminal domain-containing protein</fullName>
    </recommendedName>
</protein>
<feature type="signal peptide" evidence="1">
    <location>
        <begin position="1"/>
        <end position="25"/>
    </location>
</feature>
<name>A0A4U7N8M7_9RHOB</name>
<evidence type="ECO:0000313" key="3">
    <source>
        <dbReference type="EMBL" id="TKZ22329.1"/>
    </source>
</evidence>
<reference evidence="3 4" key="1">
    <citation type="submission" date="2019-04" db="EMBL/GenBank/DDBJ databases">
        <title>Genome sequence of Pelagicola litoralis CL-ES2.</title>
        <authorList>
            <person name="Cao J."/>
        </authorList>
    </citation>
    <scope>NUCLEOTIDE SEQUENCE [LARGE SCALE GENOMIC DNA]</scope>
    <source>
        <strain evidence="3 4">CL-ES2</strain>
    </source>
</reference>
<dbReference type="Pfam" id="PF11412">
    <property type="entry name" value="DsbD_N"/>
    <property type="match status" value="1"/>
</dbReference>
<dbReference type="InterPro" id="IPR028250">
    <property type="entry name" value="DsbDN"/>
</dbReference>
<sequence>MMTRILILLAFCATFVAGQNAPASAQSYDLVVQADVLEGWRAENGQHTAAIRISLNPGWKTYWRAPGDAGIPPTFVWRGSKNIRDIQIAWPTPDVMDQNGMRSIGYHDEVILPVTITPNDPSKPIRLKSRMDIGVCRDICVPQRLTVTGDLGAEQTKRDGRIAAALADRPYSEKEAKVKQVTCRISPAKDGLDVLVKVKMPSAGGEEVAVIETNDPRVWVAEAATSRNGGTLTARTQMVHVDGKGFMLDRSAMRITVLGTSHAVDIHGCEAG</sequence>
<evidence type="ECO:0000313" key="4">
    <source>
        <dbReference type="Proteomes" id="UP000306575"/>
    </source>
</evidence>
<gene>
    <name evidence="3" type="ORF">FAP39_00185</name>
</gene>
<accession>A0A4U7N8M7</accession>
<feature type="domain" description="Thiol:disulfide interchange protein DsbD N-terminal" evidence="2">
    <location>
        <begin position="36"/>
        <end position="144"/>
    </location>
</feature>
<dbReference type="AlphaFoldDB" id="A0A4U7N8M7"/>
<feature type="chain" id="PRO_5020468577" description="Thiol:disulfide interchange protein DsbD N-terminal domain-containing protein" evidence="1">
    <location>
        <begin position="26"/>
        <end position="272"/>
    </location>
</feature>
<proteinExistence type="predicted"/>